<dbReference type="PaxDb" id="1148-1001205"/>
<dbReference type="PANTHER" id="PTHR30055:SF234">
    <property type="entry name" value="HTH-TYPE TRANSCRIPTIONAL REGULATOR BETI"/>
    <property type="match status" value="1"/>
</dbReference>
<dbReference type="InterPro" id="IPR036271">
    <property type="entry name" value="Tet_transcr_reg_TetR-rel_C_sf"/>
</dbReference>
<feature type="DNA-binding region" description="H-T-H motif" evidence="4">
    <location>
        <begin position="34"/>
        <end position="53"/>
    </location>
</feature>
<reference evidence="6 7" key="1">
    <citation type="journal article" date="1995" name="DNA Res.">
        <title>Sequence analysis of the genome of the unicellular cyanobacterium Synechocystis sp. strain PCC6803. I. Sequence features in the 1 Mb region from map positions 64% to 92% of the genome.</title>
        <authorList>
            <person name="Kaneko T."/>
            <person name="Tanaka A."/>
            <person name="Sato S."/>
            <person name="Kotani H."/>
            <person name="Sazuka T."/>
            <person name="Miyajima N."/>
            <person name="Sugiura M."/>
            <person name="Tabata S."/>
        </authorList>
    </citation>
    <scope>NUCLEOTIDE SEQUENCE [LARGE SCALE GENOMIC DNA]</scope>
    <source>
        <strain evidence="7">ATCC 27184 / PCC 6803 / Kazusa</strain>
    </source>
</reference>
<proteinExistence type="predicted"/>
<evidence type="ECO:0000256" key="1">
    <source>
        <dbReference type="ARBA" id="ARBA00023015"/>
    </source>
</evidence>
<evidence type="ECO:0000313" key="7">
    <source>
        <dbReference type="Proteomes" id="UP000001425"/>
    </source>
</evidence>
<dbReference type="GO" id="GO:0003700">
    <property type="term" value="F:DNA-binding transcription factor activity"/>
    <property type="evidence" value="ECO:0000318"/>
    <property type="project" value="GO_Central"/>
</dbReference>
<dbReference type="PhylomeDB" id="Q55363"/>
<keyword evidence="7" id="KW-1185">Reference proteome</keyword>
<feature type="domain" description="HTH tetR-type" evidence="5">
    <location>
        <begin position="11"/>
        <end position="71"/>
    </location>
</feature>
<keyword evidence="1" id="KW-0805">Transcription regulation</keyword>
<dbReference type="Proteomes" id="UP000001425">
    <property type="component" value="Chromosome"/>
</dbReference>
<gene>
    <name evidence="6" type="ordered locus">slr0895</name>
</gene>
<evidence type="ECO:0000256" key="2">
    <source>
        <dbReference type="ARBA" id="ARBA00023125"/>
    </source>
</evidence>
<dbReference type="PROSITE" id="PS50977">
    <property type="entry name" value="HTH_TETR_2"/>
    <property type="match status" value="1"/>
</dbReference>
<dbReference type="GO" id="GO:0000976">
    <property type="term" value="F:transcription cis-regulatory region binding"/>
    <property type="evidence" value="ECO:0000318"/>
    <property type="project" value="GO_Central"/>
</dbReference>
<evidence type="ECO:0000256" key="4">
    <source>
        <dbReference type="PROSITE-ProRule" id="PRU00335"/>
    </source>
</evidence>
<dbReference type="Pfam" id="PF17937">
    <property type="entry name" value="TetR_C_28"/>
    <property type="match status" value="1"/>
</dbReference>
<dbReference type="InterPro" id="IPR050109">
    <property type="entry name" value="HTH-type_TetR-like_transc_reg"/>
</dbReference>
<dbReference type="InParanoid" id="Q55363"/>
<dbReference type="AlphaFoldDB" id="Q55363"/>
<dbReference type="EMBL" id="BA000022">
    <property type="protein sequence ID" value="BAA10445.1"/>
    <property type="molecule type" value="Genomic_DNA"/>
</dbReference>
<evidence type="ECO:0000313" key="6">
    <source>
        <dbReference type="EMBL" id="BAA10445.1"/>
    </source>
</evidence>
<dbReference type="InterPro" id="IPR001647">
    <property type="entry name" value="HTH_TetR"/>
</dbReference>
<dbReference type="PRINTS" id="PR00455">
    <property type="entry name" value="HTHTETR"/>
</dbReference>
<dbReference type="STRING" id="1148.gene:10499946"/>
<accession>Q55363</accession>
<keyword evidence="2 4" id="KW-0238">DNA-binding</keyword>
<dbReference type="PANTHER" id="PTHR30055">
    <property type="entry name" value="HTH-TYPE TRANSCRIPTIONAL REGULATOR RUTR"/>
    <property type="match status" value="1"/>
</dbReference>
<dbReference type="InterPro" id="IPR009057">
    <property type="entry name" value="Homeodomain-like_sf"/>
</dbReference>
<keyword evidence="3" id="KW-0804">Transcription</keyword>
<dbReference type="InterPro" id="IPR041479">
    <property type="entry name" value="TetR_CgmR_C"/>
</dbReference>
<dbReference type="eggNOG" id="COG1309">
    <property type="taxonomic scope" value="Bacteria"/>
</dbReference>
<dbReference type="Pfam" id="PF00440">
    <property type="entry name" value="TetR_N"/>
    <property type="match status" value="1"/>
</dbReference>
<reference evidence="6 7" key="2">
    <citation type="journal article" date="1996" name="DNA Res.">
        <title>Sequence analysis of the genome of the unicellular cyanobacterium Synechocystis sp. strain PCC6803. II. Sequence determination of the entire genome and assignment of potential protein-coding regions.</title>
        <authorList>
            <person name="Kaneko T."/>
            <person name="Sato S."/>
            <person name="Kotani H."/>
            <person name="Tanaka A."/>
            <person name="Asamizu E."/>
            <person name="Nakamura Y."/>
            <person name="Miyajima N."/>
            <person name="Hirosawa M."/>
            <person name="Sugiura M."/>
            <person name="Sasamoto S."/>
            <person name="Kimura T."/>
            <person name="Hosouchi T."/>
            <person name="Matsuno A."/>
            <person name="Muraki A."/>
            <person name="Nakazaki N."/>
            <person name="Naruo K."/>
            <person name="Okumura S."/>
            <person name="Shimpo S."/>
            <person name="Takeuchi C."/>
            <person name="Wada T."/>
            <person name="Watanabe A."/>
            <person name="Yamada M."/>
            <person name="Yasuda M."/>
            <person name="Tabata S."/>
        </authorList>
    </citation>
    <scope>NUCLEOTIDE SEQUENCE [LARGE SCALE GENOMIC DNA]</scope>
    <source>
        <strain evidence="7">ATCC 27184 / PCC 6803 / Kazusa</strain>
    </source>
</reference>
<evidence type="ECO:0000259" key="5">
    <source>
        <dbReference type="PROSITE" id="PS50977"/>
    </source>
</evidence>
<evidence type="ECO:0000256" key="3">
    <source>
        <dbReference type="ARBA" id="ARBA00023163"/>
    </source>
</evidence>
<organism evidence="6 7">
    <name type="scientific">Synechocystis sp. (strain ATCC 27184 / PCC 6803 / Kazusa)</name>
    <dbReference type="NCBI Taxonomy" id="1111708"/>
    <lineage>
        <taxon>Bacteria</taxon>
        <taxon>Bacillati</taxon>
        <taxon>Cyanobacteriota</taxon>
        <taxon>Cyanophyceae</taxon>
        <taxon>Synechococcales</taxon>
        <taxon>Merismopediaceae</taxon>
        <taxon>Synechocystis</taxon>
    </lineage>
</organism>
<dbReference type="SUPFAM" id="SSF46689">
    <property type="entry name" value="Homeodomain-like"/>
    <property type="match status" value="1"/>
</dbReference>
<dbReference type="KEGG" id="syn:slr0895"/>
<sequence>MVSGKRLRSKSIQPSQLLTAANQVIVSQGVDALTLDAVASEAGVSKGGLLHYFPTKEALIAGMVQQALDRFVETLHQELANDPAPDTPGHWVRAYIRASALDDQENYELHFNLLAANFTNPELLAPMRHFWQECHGQIMASGLDPAVATVIRLAMDGLWLTHLHGFAPLEDPLRSQVIATALKLAQL</sequence>
<dbReference type="SUPFAM" id="SSF48498">
    <property type="entry name" value="Tetracyclin repressor-like, C-terminal domain"/>
    <property type="match status" value="1"/>
</dbReference>
<protein>
    <submittedName>
        <fullName evidence="6">Slr0895 protein</fullName>
    </submittedName>
</protein>
<dbReference type="EnsemblBacteria" id="BAA10445">
    <property type="protein sequence ID" value="BAA10445"/>
    <property type="gene ID" value="BAA10445"/>
</dbReference>
<dbReference type="GO" id="GO:0006355">
    <property type="term" value="P:regulation of DNA-templated transcription"/>
    <property type="evidence" value="ECO:0000318"/>
    <property type="project" value="GO_Central"/>
</dbReference>
<name>Q55363_SYNY3</name>
<dbReference type="Gene3D" id="1.10.357.10">
    <property type="entry name" value="Tetracycline Repressor, domain 2"/>
    <property type="match status" value="1"/>
</dbReference>